<reference evidence="5" key="1">
    <citation type="journal article" date="2013" name="Proc. Natl. Acad. Sci. U.S.A.">
        <title>Improving the coverage of the cyanobacterial phylum using diversity-driven genome sequencing.</title>
        <authorList>
            <person name="Shih P.M."/>
            <person name="Wu D."/>
            <person name="Latifi A."/>
            <person name="Axen S.D."/>
            <person name="Fewer D.P."/>
            <person name="Talla E."/>
            <person name="Calteau A."/>
            <person name="Cai F."/>
            <person name="Tandeau de Marsac N."/>
            <person name="Rippka R."/>
            <person name="Herdman M."/>
            <person name="Sivonen K."/>
            <person name="Coursin T."/>
            <person name="Laurent T."/>
            <person name="Goodwin L."/>
            <person name="Nolan M."/>
            <person name="Davenport K.W."/>
            <person name="Han C.S."/>
            <person name="Rubin E.M."/>
            <person name="Eisen J.A."/>
            <person name="Woyke T."/>
            <person name="Gugger M."/>
            <person name="Kerfeld C.A."/>
        </authorList>
    </citation>
    <scope>NUCLEOTIDE SEQUENCE [LARGE SCALE GENOMIC DNA]</scope>
    <source>
        <strain evidence="5">ATCC 27899 / PCC 7122</strain>
    </source>
</reference>
<gene>
    <name evidence="3" type="primary">ureD</name>
    <name evidence="4" type="ordered locus">Anacy_5565</name>
</gene>
<dbReference type="InterPro" id="IPR002669">
    <property type="entry name" value="UreD"/>
</dbReference>
<sequence length="283" mass="31912">MHLSMIVNSPIDKNWHGRLNLVYAKRQDSTQLIYNHHQAPFNIQRPFYPEGQEVCHSVILHTAGGIVGGDRLSSDIHLEKDSQALITTAAAGKVYRSNGLPAKQTVNIQIGANACLEYLPQETILFNGAVYRQDLKVKLDTNSSFIGWEITRLGRSARGEKFLEGEMRSHTEIWQNGIPQWIDRQILPGSEEVFHSPHGLAGYPVVGSLVWVGSSVSREIIEKARSLVTQNNLTGVSRLQNGFLCRYRGNSTSEVRNWFTNVWQILRVSLLNRGNCIPRVWQI</sequence>
<dbReference type="eggNOG" id="COG0829">
    <property type="taxonomic scope" value="Bacteria"/>
</dbReference>
<dbReference type="EMBL" id="CP003659">
    <property type="protein sequence ID" value="AFZ60874.1"/>
    <property type="molecule type" value="Genomic_DNA"/>
</dbReference>
<evidence type="ECO:0000313" key="4">
    <source>
        <dbReference type="EMBL" id="AFZ60874.1"/>
    </source>
</evidence>
<dbReference type="AlphaFoldDB" id="K9ZPZ7"/>
<comment type="similarity">
    <text evidence="1 3">Belongs to the UreD family.</text>
</comment>
<dbReference type="HOGENOM" id="CLU_056339_0_0_3"/>
<dbReference type="KEGG" id="acy:Anacy_5565"/>
<comment type="subcellular location">
    <subcellularLocation>
        <location evidence="3">Cytoplasm</location>
    </subcellularLocation>
</comment>
<dbReference type="PATRIC" id="fig|272123.3.peg.6019"/>
<keyword evidence="3" id="KW-0963">Cytoplasm</keyword>
<dbReference type="Pfam" id="PF01774">
    <property type="entry name" value="UreD"/>
    <property type="match status" value="1"/>
</dbReference>
<dbReference type="GO" id="GO:0016151">
    <property type="term" value="F:nickel cation binding"/>
    <property type="evidence" value="ECO:0007669"/>
    <property type="project" value="UniProtKB-UniRule"/>
</dbReference>
<comment type="subunit">
    <text evidence="3">UreD, UreF and UreG form a complex that acts as a GTP-hydrolysis-dependent molecular chaperone, activating the urease apoprotein by helping to assemble the nickel containing metallocenter of UreC. The UreE protein probably delivers the nickel.</text>
</comment>
<evidence type="ECO:0000256" key="1">
    <source>
        <dbReference type="ARBA" id="ARBA00007177"/>
    </source>
</evidence>
<organism evidence="4 5">
    <name type="scientific">Anabaena cylindrica (strain ATCC 27899 / PCC 7122)</name>
    <dbReference type="NCBI Taxonomy" id="272123"/>
    <lineage>
        <taxon>Bacteria</taxon>
        <taxon>Bacillati</taxon>
        <taxon>Cyanobacteriota</taxon>
        <taxon>Cyanophyceae</taxon>
        <taxon>Nostocales</taxon>
        <taxon>Nostocaceae</taxon>
        <taxon>Anabaena</taxon>
    </lineage>
</organism>
<dbReference type="PANTHER" id="PTHR33643">
    <property type="entry name" value="UREASE ACCESSORY PROTEIN D"/>
    <property type="match status" value="1"/>
</dbReference>
<dbReference type="Proteomes" id="UP000010474">
    <property type="component" value="Chromosome"/>
</dbReference>
<dbReference type="STRING" id="272123.Anacy_5565"/>
<evidence type="ECO:0000256" key="2">
    <source>
        <dbReference type="ARBA" id="ARBA00023186"/>
    </source>
</evidence>
<dbReference type="PANTHER" id="PTHR33643:SF1">
    <property type="entry name" value="UREASE ACCESSORY PROTEIN D"/>
    <property type="match status" value="1"/>
</dbReference>
<proteinExistence type="inferred from homology"/>
<name>K9ZPZ7_ANACC</name>
<keyword evidence="3" id="KW-0996">Nickel insertion</keyword>
<dbReference type="GO" id="GO:0005737">
    <property type="term" value="C:cytoplasm"/>
    <property type="evidence" value="ECO:0007669"/>
    <property type="project" value="UniProtKB-SubCell"/>
</dbReference>
<evidence type="ECO:0000256" key="3">
    <source>
        <dbReference type="HAMAP-Rule" id="MF_01384"/>
    </source>
</evidence>
<keyword evidence="2 3" id="KW-0143">Chaperone</keyword>
<comment type="function">
    <text evidence="3">Required for maturation of urease via the functional incorporation of the urease nickel metallocenter.</text>
</comment>
<keyword evidence="5" id="KW-1185">Reference proteome</keyword>
<protein>
    <recommendedName>
        <fullName evidence="3">Urease accessory protein UreD</fullName>
    </recommendedName>
</protein>
<evidence type="ECO:0000313" key="5">
    <source>
        <dbReference type="Proteomes" id="UP000010474"/>
    </source>
</evidence>
<accession>K9ZPZ7</accession>
<dbReference type="HAMAP" id="MF_01384">
    <property type="entry name" value="UreD"/>
    <property type="match status" value="1"/>
</dbReference>